<dbReference type="HOGENOM" id="CLU_002755_1_2_5"/>
<dbReference type="InterPro" id="IPR027463">
    <property type="entry name" value="AcrB_DN_DC_subdom"/>
</dbReference>
<sequence>MEDPTGHMELVRFALKFRKSFYVLAVLMFLAGVGSIAVAPKDVLPAVDIPVVVVVWTYNGLDATDMVQRITNYSEFSLSSNVNNIRRIESTSIQGTVTERIYFDSAVSIDLAMTQVDSAMNAIRSRMPPGVQPPVIMRFSASSVPVIQMALSSSKLPLTKVFDYAQYRTRRRLAEVPGSTLPSPYGGAPRQVMVDLDPAKLRAIGMTPLDVLNAVLKQNLVVPSGLAKIGTQQYTVRLNSSPQLVDQLNRIPIKVENNQPVLLRDVAHVRDGSPPQINIVRADGHHSVLLQVLKNGAASTLDVVNAVKGALPDIHAAAPKGMTITPLFDQSVFVSDAISDVVREAVIAAGLTGLAILLFLGSWRSTIVVLVSIPLCILTSLSILVALGQTINVMTLGGLALAVGILVDDATVAIENTYRMFEEGFSFRRSVVEGVAGIAKPALISTLAICSAFSAVFFLTDAPRYLFVPQAEAVVFAMLTSYLLSRTLVAILIDVLVAPEYAQHHGGSEPGTEELAAPRRRSVIRRVLGFAVRPLVWALRYPVRGALAFRAAFERGFARFHAGYVGLLSAVISHPARSLVGVMAVFAVTAAIFPFVGQDYFPQIESSQMTLHIRTRPGERIEQAEKTFAQVEDVVRQVVPKDELGLILDNIGLPASNYNFAFMDASFVAYNDGQMLINLKGEHKPISFYEKRLRKVLHEAFPDDIFYFQPSDIITQILNFGTVAQIDVQVSGRHDDKDLAVARDLVRRIAAVRGAVDVHLHQIVDAPQMYVNVDRRLASEMGVSEQSIAQNLNVSLSGSFQVSPNFWADPKSGMPYQLWVQTPEWRNADIHQLMNTPVSVHANGQDKPGIPILLSNIATMQRQPEQTVINHVNQQPTLDILANVQNADLGSVRNAVDRIVADEQAQLPAPDRILVRGQIESMESAFSRIELGLGIALVAVYLLLVLNYQTWVDPFVVIAALPLAFCGIVMSLFITSTAFSIPALFGAIMSVGVASANSILLVTFAKEHREATGCSAREAALMAGHTRLRPVLMTASAMFLGLIPMAIGAGEGAEQNAALARAVMGGIGMGTVSTLLFVPLLYTLLRRQPIKPLEDY</sequence>
<dbReference type="Gene3D" id="1.20.1640.10">
    <property type="entry name" value="Multidrug efflux transporter AcrB transmembrane domain"/>
    <property type="match status" value="2"/>
</dbReference>
<dbReference type="SUPFAM" id="SSF82714">
    <property type="entry name" value="Multidrug efflux transporter AcrB TolC docking domain, DN and DC subdomains"/>
    <property type="match status" value="2"/>
</dbReference>
<dbReference type="SUPFAM" id="SSF82866">
    <property type="entry name" value="Multidrug efflux transporter AcrB transmembrane domain"/>
    <property type="match status" value="2"/>
</dbReference>
<keyword evidence="1" id="KW-1133">Transmembrane helix</keyword>
<dbReference type="EMBL" id="CP003811">
    <property type="protein sequence ID" value="AIQ87995.1"/>
    <property type="molecule type" value="Genomic_DNA"/>
</dbReference>
<feature type="transmembrane region" description="Helical" evidence="1">
    <location>
        <begin position="367"/>
        <end position="387"/>
    </location>
</feature>
<dbReference type="Gene3D" id="3.30.70.1430">
    <property type="entry name" value="Multidrug efflux transporter AcrB pore domain"/>
    <property type="match status" value="2"/>
</dbReference>
<keyword evidence="1" id="KW-0812">Transmembrane</keyword>
<gene>
    <name evidence="2" type="ORF">MOC_0240</name>
</gene>
<feature type="transmembrane region" description="Helical" evidence="1">
    <location>
        <begin position="1062"/>
        <end position="1085"/>
    </location>
</feature>
<dbReference type="Gene3D" id="3.30.2090.10">
    <property type="entry name" value="Multidrug efflux transporter AcrB TolC docking domain, DN and DC subdomains"/>
    <property type="match status" value="2"/>
</dbReference>
<dbReference type="AlphaFoldDB" id="A0A089NN93"/>
<feature type="transmembrane region" description="Helical" evidence="1">
    <location>
        <begin position="1031"/>
        <end position="1050"/>
    </location>
</feature>
<feature type="transmembrane region" description="Helical" evidence="1">
    <location>
        <begin position="955"/>
        <end position="975"/>
    </location>
</feature>
<dbReference type="PANTHER" id="PTHR32063">
    <property type="match status" value="1"/>
</dbReference>
<dbReference type="PANTHER" id="PTHR32063:SF8">
    <property type="entry name" value="CATION EFFLUX PROTEIN"/>
    <property type="match status" value="1"/>
</dbReference>
<keyword evidence="3" id="KW-1185">Reference proteome</keyword>
<reference evidence="2 3" key="1">
    <citation type="journal article" date="2014" name="PLoS ONE">
        <title>Genome Information of Methylobacterium oryzae, a Plant-Probiotic Methylotroph in the Phyllosphere.</title>
        <authorList>
            <person name="Kwak M.J."/>
            <person name="Jeong H."/>
            <person name="Madhaiyan M."/>
            <person name="Lee Y."/>
            <person name="Sa T.M."/>
            <person name="Oh T.K."/>
            <person name="Kim J.F."/>
        </authorList>
    </citation>
    <scope>NUCLEOTIDE SEQUENCE [LARGE SCALE GENOMIC DNA]</scope>
    <source>
        <strain evidence="2 3">CBMB20</strain>
    </source>
</reference>
<dbReference type="SUPFAM" id="SSF82693">
    <property type="entry name" value="Multidrug efflux transporter AcrB pore domain, PN1, PN2, PC1 and PC2 subdomains"/>
    <property type="match status" value="2"/>
</dbReference>
<dbReference type="STRING" id="693986.MOC_0240"/>
<protein>
    <submittedName>
        <fullName evidence="2">Acriflavin resistance protein</fullName>
    </submittedName>
</protein>
<name>A0A089NN93_9HYPH</name>
<dbReference type="KEGG" id="mor:MOC_0240"/>
<accession>A0A089NN93</accession>
<dbReference type="GO" id="GO:0042910">
    <property type="term" value="F:xenobiotic transmembrane transporter activity"/>
    <property type="evidence" value="ECO:0007669"/>
    <property type="project" value="TreeGrafter"/>
</dbReference>
<feature type="transmembrane region" description="Helical" evidence="1">
    <location>
        <begin position="341"/>
        <end position="360"/>
    </location>
</feature>
<dbReference type="Gene3D" id="3.30.70.1440">
    <property type="entry name" value="Multidrug efflux transporter AcrB pore domain"/>
    <property type="match status" value="1"/>
</dbReference>
<proteinExistence type="predicted"/>
<dbReference type="InterPro" id="IPR001036">
    <property type="entry name" value="Acrflvin-R"/>
</dbReference>
<keyword evidence="1" id="KW-0472">Membrane</keyword>
<feature type="transmembrane region" description="Helical" evidence="1">
    <location>
        <begin position="393"/>
        <end position="414"/>
    </location>
</feature>
<evidence type="ECO:0000256" key="1">
    <source>
        <dbReference type="SAM" id="Phobius"/>
    </source>
</evidence>
<organism evidence="2 3">
    <name type="scientific">Methylobacterium oryzae CBMB20</name>
    <dbReference type="NCBI Taxonomy" id="693986"/>
    <lineage>
        <taxon>Bacteria</taxon>
        <taxon>Pseudomonadati</taxon>
        <taxon>Pseudomonadota</taxon>
        <taxon>Alphaproteobacteria</taxon>
        <taxon>Hyphomicrobiales</taxon>
        <taxon>Methylobacteriaceae</taxon>
        <taxon>Methylobacterium</taxon>
    </lineage>
</organism>
<evidence type="ECO:0000313" key="2">
    <source>
        <dbReference type="EMBL" id="AIQ87995.1"/>
    </source>
</evidence>
<feature type="transmembrane region" description="Helical" evidence="1">
    <location>
        <begin position="981"/>
        <end position="1002"/>
    </location>
</feature>
<feature type="transmembrane region" description="Helical" evidence="1">
    <location>
        <begin position="931"/>
        <end position="948"/>
    </location>
</feature>
<dbReference type="Gene3D" id="3.30.70.1320">
    <property type="entry name" value="Multidrug efflux transporter AcrB pore domain like"/>
    <property type="match status" value="1"/>
</dbReference>
<evidence type="ECO:0000313" key="3">
    <source>
        <dbReference type="Proteomes" id="UP000029492"/>
    </source>
</evidence>
<dbReference type="PRINTS" id="PR00702">
    <property type="entry name" value="ACRIFLAVINRP"/>
</dbReference>
<feature type="transmembrane region" description="Helical" evidence="1">
    <location>
        <begin position="579"/>
        <end position="597"/>
    </location>
</feature>
<dbReference type="GO" id="GO:0005886">
    <property type="term" value="C:plasma membrane"/>
    <property type="evidence" value="ECO:0007669"/>
    <property type="project" value="TreeGrafter"/>
</dbReference>
<dbReference type="Pfam" id="PF00873">
    <property type="entry name" value="ACR_tran"/>
    <property type="match status" value="1"/>
</dbReference>
<feature type="transmembrane region" description="Helical" evidence="1">
    <location>
        <begin position="21"/>
        <end position="39"/>
    </location>
</feature>
<dbReference type="Proteomes" id="UP000029492">
    <property type="component" value="Chromosome"/>
</dbReference>
<feature type="transmembrane region" description="Helical" evidence="1">
    <location>
        <begin position="435"/>
        <end position="459"/>
    </location>
</feature>
<dbReference type="eggNOG" id="COG0841">
    <property type="taxonomic scope" value="Bacteria"/>
</dbReference>